<evidence type="ECO:0000256" key="16">
    <source>
        <dbReference type="ARBA" id="ARBA00048647"/>
    </source>
</evidence>
<evidence type="ECO:0000256" key="4">
    <source>
        <dbReference type="ARBA" id="ARBA00012196"/>
    </source>
</evidence>
<evidence type="ECO:0000256" key="11">
    <source>
        <dbReference type="ARBA" id="ARBA00023180"/>
    </source>
</evidence>
<keyword evidence="6" id="KW-0328">Glycosyltransferase</keyword>
<gene>
    <name evidence="17" type="ORF">MNOR_LOCUS7733</name>
</gene>
<dbReference type="Gene3D" id="3.40.50.11340">
    <property type="match status" value="1"/>
</dbReference>
<dbReference type="PANTHER" id="PTHR21420">
    <property type="entry name" value="GDP-FUCOSE PROTEIN O-FUCOSYLTRANSFERASE 1"/>
    <property type="match status" value="1"/>
</dbReference>
<comment type="similarity">
    <text evidence="3">Belongs to the glycosyltransferase 65 family.</text>
</comment>
<evidence type="ECO:0000256" key="15">
    <source>
        <dbReference type="ARBA" id="ARBA00047273"/>
    </source>
</evidence>
<evidence type="ECO:0000256" key="9">
    <source>
        <dbReference type="ARBA" id="ARBA00022976"/>
    </source>
</evidence>
<dbReference type="InterPro" id="IPR039922">
    <property type="entry name" value="POFUT1"/>
</dbReference>
<comment type="subcellular location">
    <subcellularLocation>
        <location evidence="1">Endoplasmic reticulum</location>
    </subcellularLocation>
</comment>
<dbReference type="Pfam" id="PF10250">
    <property type="entry name" value="O-FucT"/>
    <property type="match status" value="1"/>
</dbReference>
<evidence type="ECO:0000256" key="13">
    <source>
        <dbReference type="ARBA" id="ARBA00023277"/>
    </source>
</evidence>
<dbReference type="PANTHER" id="PTHR21420:SF10">
    <property type="entry name" value="GDP-FUCOSE PROTEIN O-FUCOSYLTRANSFERASE 1"/>
    <property type="match status" value="1"/>
</dbReference>
<organism evidence="17 18">
    <name type="scientific">Meganyctiphanes norvegica</name>
    <name type="common">Northern krill</name>
    <name type="synonym">Thysanopoda norvegica</name>
    <dbReference type="NCBI Taxonomy" id="48144"/>
    <lineage>
        <taxon>Eukaryota</taxon>
        <taxon>Metazoa</taxon>
        <taxon>Ecdysozoa</taxon>
        <taxon>Arthropoda</taxon>
        <taxon>Crustacea</taxon>
        <taxon>Multicrustacea</taxon>
        <taxon>Malacostraca</taxon>
        <taxon>Eumalacostraca</taxon>
        <taxon>Eucarida</taxon>
        <taxon>Euphausiacea</taxon>
        <taxon>Euphausiidae</taxon>
        <taxon>Meganyctiphanes</taxon>
    </lineage>
</organism>
<dbReference type="InterPro" id="IPR019378">
    <property type="entry name" value="GDP-Fuc_O-FucTrfase"/>
</dbReference>
<evidence type="ECO:0000313" key="17">
    <source>
        <dbReference type="EMBL" id="CAL4069312.1"/>
    </source>
</evidence>
<evidence type="ECO:0000256" key="8">
    <source>
        <dbReference type="ARBA" id="ARBA00022824"/>
    </source>
</evidence>
<keyword evidence="10" id="KW-1015">Disulfide bond</keyword>
<protein>
    <recommendedName>
        <fullName evidence="5">GDP-fucose protein O-fucosyltransferase 1</fullName>
        <ecNumber evidence="4">2.4.1.221</ecNumber>
    </recommendedName>
    <alternativeName>
        <fullName evidence="14">Peptide-O-fucosyltransferase 1</fullName>
    </alternativeName>
</protein>
<keyword evidence="7" id="KW-0808">Transferase</keyword>
<evidence type="ECO:0000256" key="14">
    <source>
        <dbReference type="ARBA" id="ARBA00033080"/>
    </source>
</evidence>
<evidence type="ECO:0000256" key="7">
    <source>
        <dbReference type="ARBA" id="ARBA00022679"/>
    </source>
</evidence>
<dbReference type="GO" id="GO:0005783">
    <property type="term" value="C:endoplasmic reticulum"/>
    <property type="evidence" value="ECO:0007669"/>
    <property type="project" value="UniProtKB-SubCell"/>
</dbReference>
<sequence length="308" mass="35148">MTATSMKSSTCSSPHYLIAFYVLYAIFYGPKATINDIEEANALEYLVCLGRFGNQADHFLGAVAFAKGLDRTLVLPPWVEYRPGEVRSTQIPFDTYFKVEALALYLKVITMHEFMKEIATTLWPQENRIAFCYMARYNSEGCNAKEGNPFGPFWDTYDIDFVGSEMYRPLGYDTRYNGMAEKWNDKYPPEKWPVLAFTGAPASFPVQKDNRGLHKYLKWSDSISKRAESFIKTLPRGPFVGIHMRNGIDWARACEHVEHSPNLFAAPQCLGYRNENGNATQELCMPSRVSNLSICFHLIIFGNCNHFN</sequence>
<reference evidence="17 18" key="1">
    <citation type="submission" date="2024-05" db="EMBL/GenBank/DDBJ databases">
        <authorList>
            <person name="Wallberg A."/>
        </authorList>
    </citation>
    <scope>NUCLEOTIDE SEQUENCE [LARGE SCALE GENOMIC DNA]</scope>
</reference>
<proteinExistence type="inferred from homology"/>
<name>A0AAV2Q4B5_MEGNR</name>
<dbReference type="CDD" id="cd11302">
    <property type="entry name" value="O-FucT-1"/>
    <property type="match status" value="1"/>
</dbReference>
<accession>A0AAV2Q4B5</accession>
<dbReference type="Gene3D" id="3.40.50.11350">
    <property type="match status" value="1"/>
</dbReference>
<dbReference type="GO" id="GO:0046922">
    <property type="term" value="F:peptide-O-fucosyltransferase activity"/>
    <property type="evidence" value="ECO:0007669"/>
    <property type="project" value="UniProtKB-EC"/>
</dbReference>
<evidence type="ECO:0000256" key="12">
    <source>
        <dbReference type="ARBA" id="ARBA00023253"/>
    </source>
</evidence>
<dbReference type="Proteomes" id="UP001497623">
    <property type="component" value="Unassembled WGS sequence"/>
</dbReference>
<keyword evidence="8" id="KW-0256">Endoplasmic reticulum</keyword>
<dbReference type="EMBL" id="CAXKWB010003457">
    <property type="protein sequence ID" value="CAL4069312.1"/>
    <property type="molecule type" value="Genomic_DNA"/>
</dbReference>
<comment type="catalytic activity">
    <reaction evidence="16">
        <text>L-seryl-[protein] + GDP-beta-L-fucose = 3-O-(alpha-L-fucosyl)-L-seryl-[protein] + GDP + H(+)</text>
        <dbReference type="Rhea" id="RHEA:63644"/>
        <dbReference type="Rhea" id="RHEA-COMP:9863"/>
        <dbReference type="Rhea" id="RHEA-COMP:17914"/>
        <dbReference type="ChEBI" id="CHEBI:15378"/>
        <dbReference type="ChEBI" id="CHEBI:29999"/>
        <dbReference type="ChEBI" id="CHEBI:57273"/>
        <dbReference type="ChEBI" id="CHEBI:58189"/>
        <dbReference type="ChEBI" id="CHEBI:189632"/>
        <dbReference type="EC" id="2.4.1.221"/>
    </reaction>
    <physiologicalReaction direction="left-to-right" evidence="16">
        <dbReference type="Rhea" id="RHEA:63645"/>
    </physiologicalReaction>
</comment>
<keyword evidence="12" id="KW-0294">Fucose metabolism</keyword>
<dbReference type="GO" id="GO:0006004">
    <property type="term" value="P:fucose metabolic process"/>
    <property type="evidence" value="ECO:0007669"/>
    <property type="project" value="UniProtKB-KW"/>
</dbReference>
<keyword evidence="11" id="KW-0325">Glycoprotein</keyword>
<comment type="pathway">
    <text evidence="2">Protein modification; protein glycosylation.</text>
</comment>
<keyword evidence="13" id="KW-0119">Carbohydrate metabolism</keyword>
<dbReference type="GO" id="GO:0007219">
    <property type="term" value="P:Notch signaling pathway"/>
    <property type="evidence" value="ECO:0007669"/>
    <property type="project" value="UniProtKB-KW"/>
</dbReference>
<evidence type="ECO:0000256" key="5">
    <source>
        <dbReference type="ARBA" id="ARBA00021745"/>
    </source>
</evidence>
<evidence type="ECO:0000256" key="3">
    <source>
        <dbReference type="ARBA" id="ARBA00010626"/>
    </source>
</evidence>
<comment type="caution">
    <text evidence="17">The sequence shown here is derived from an EMBL/GenBank/DDBJ whole genome shotgun (WGS) entry which is preliminary data.</text>
</comment>
<comment type="catalytic activity">
    <reaction evidence="15">
        <text>L-threonyl-[protein] + GDP-beta-L-fucose = 3-O-(alpha-L-fucosyl)-L-threonyl-[protein] + GDP + H(+)</text>
        <dbReference type="Rhea" id="RHEA:70491"/>
        <dbReference type="Rhea" id="RHEA-COMP:11060"/>
        <dbReference type="Rhea" id="RHEA-COMP:17915"/>
        <dbReference type="ChEBI" id="CHEBI:15378"/>
        <dbReference type="ChEBI" id="CHEBI:30013"/>
        <dbReference type="ChEBI" id="CHEBI:57273"/>
        <dbReference type="ChEBI" id="CHEBI:58189"/>
        <dbReference type="ChEBI" id="CHEBI:189631"/>
        <dbReference type="EC" id="2.4.1.221"/>
    </reaction>
    <physiologicalReaction direction="left-to-right" evidence="15">
        <dbReference type="Rhea" id="RHEA:70492"/>
    </physiologicalReaction>
</comment>
<evidence type="ECO:0000313" key="18">
    <source>
        <dbReference type="Proteomes" id="UP001497623"/>
    </source>
</evidence>
<evidence type="ECO:0000256" key="6">
    <source>
        <dbReference type="ARBA" id="ARBA00022676"/>
    </source>
</evidence>
<evidence type="ECO:0000256" key="1">
    <source>
        <dbReference type="ARBA" id="ARBA00004240"/>
    </source>
</evidence>
<evidence type="ECO:0000256" key="2">
    <source>
        <dbReference type="ARBA" id="ARBA00004922"/>
    </source>
</evidence>
<dbReference type="EC" id="2.4.1.221" evidence="4"/>
<dbReference type="AlphaFoldDB" id="A0AAV2Q4B5"/>
<evidence type="ECO:0000256" key="10">
    <source>
        <dbReference type="ARBA" id="ARBA00023157"/>
    </source>
</evidence>
<keyword evidence="18" id="KW-1185">Reference proteome</keyword>
<keyword evidence="9" id="KW-0914">Notch signaling pathway</keyword>